<dbReference type="Proteomes" id="UP001151760">
    <property type="component" value="Unassembled WGS sequence"/>
</dbReference>
<evidence type="ECO:0000256" key="1">
    <source>
        <dbReference type="SAM" id="MobiDB-lite"/>
    </source>
</evidence>
<evidence type="ECO:0000313" key="2">
    <source>
        <dbReference type="EMBL" id="GJT98130.1"/>
    </source>
</evidence>
<feature type="region of interest" description="Disordered" evidence="1">
    <location>
        <begin position="576"/>
        <end position="599"/>
    </location>
</feature>
<name>A0ABQ5IEK7_9ASTR</name>
<keyword evidence="3" id="KW-1185">Reference proteome</keyword>
<accession>A0ABQ5IEK7</accession>
<proteinExistence type="predicted"/>
<evidence type="ECO:0000313" key="3">
    <source>
        <dbReference type="Proteomes" id="UP001151760"/>
    </source>
</evidence>
<organism evidence="2 3">
    <name type="scientific">Tanacetum coccineum</name>
    <dbReference type="NCBI Taxonomy" id="301880"/>
    <lineage>
        <taxon>Eukaryota</taxon>
        <taxon>Viridiplantae</taxon>
        <taxon>Streptophyta</taxon>
        <taxon>Embryophyta</taxon>
        <taxon>Tracheophyta</taxon>
        <taxon>Spermatophyta</taxon>
        <taxon>Magnoliopsida</taxon>
        <taxon>eudicotyledons</taxon>
        <taxon>Gunneridae</taxon>
        <taxon>Pentapetalae</taxon>
        <taxon>asterids</taxon>
        <taxon>campanulids</taxon>
        <taxon>Asterales</taxon>
        <taxon>Asteraceae</taxon>
        <taxon>Asteroideae</taxon>
        <taxon>Anthemideae</taxon>
        <taxon>Anthemidinae</taxon>
        <taxon>Tanacetum</taxon>
    </lineage>
</organism>
<sequence>MEPGVILGRHLTQEEAAKEALALRISQRFALLEEVRPVPETMAYNDKYKKVLDEIWKDKVELDGMIAEEEEEAINKVKGEALKEKDGPGAFIFPIRLVGKVNENALADTRSDVLRIAESNSNDEEEYEIKINKFGAPMYGLKPTAYLNCNDPAKRSSALQAVINPFRKISVWKKAVSSLGSLPVRLQHVDWKPDYKGCYTNKEEAKGKWRTEIRLTGPYGNIYVQAFTTKKTGQKLLKYHKLWEETMIKPDHQERSRQYETMEEVLLPQVHHEFLLWEGCNREAKSSFSISFIQPMNLMKFVLMMKFQTKKIIKFRLGGRAHSLTLLEFARRLGLYHADKLNEEGFDVYFQGGLRSDEHFNAQEYWLSVSREENLSLSRSYASTIRGLILRVMHKMITYGLCQRTIGYDKIQKNDLWLLSMFDARHQNGYANVAWLIAIWMKRKGAGTKKASQICCGQFSTKLARKVKVLSDEVLRSLSVSIYYRDLDTTILRELIDSEGRLNPEDPHRELLFLDLQEHRCRTLFEHMVGVYSVPLQGAYNPPGYAQSQCAATTQSTTDHSYLPRHSLVHKSSTLRALRQKRQKEKGNKARISQKERKS</sequence>
<feature type="compositionally biased region" description="Basic and acidic residues" evidence="1">
    <location>
        <begin position="585"/>
        <end position="599"/>
    </location>
</feature>
<protein>
    <submittedName>
        <fullName evidence="2">Uncharacterized protein</fullName>
    </submittedName>
</protein>
<reference evidence="2" key="2">
    <citation type="submission" date="2022-01" db="EMBL/GenBank/DDBJ databases">
        <authorList>
            <person name="Yamashiro T."/>
            <person name="Shiraishi A."/>
            <person name="Satake H."/>
            <person name="Nakayama K."/>
        </authorList>
    </citation>
    <scope>NUCLEOTIDE SEQUENCE</scope>
</reference>
<gene>
    <name evidence="2" type="ORF">Tco_1093648</name>
</gene>
<reference evidence="2" key="1">
    <citation type="journal article" date="2022" name="Int. J. Mol. Sci.">
        <title>Draft Genome of Tanacetum Coccineum: Genomic Comparison of Closely Related Tanacetum-Family Plants.</title>
        <authorList>
            <person name="Yamashiro T."/>
            <person name="Shiraishi A."/>
            <person name="Nakayama K."/>
            <person name="Satake H."/>
        </authorList>
    </citation>
    <scope>NUCLEOTIDE SEQUENCE</scope>
</reference>
<dbReference type="EMBL" id="BQNB010020645">
    <property type="protein sequence ID" value="GJT98130.1"/>
    <property type="molecule type" value="Genomic_DNA"/>
</dbReference>
<comment type="caution">
    <text evidence="2">The sequence shown here is derived from an EMBL/GenBank/DDBJ whole genome shotgun (WGS) entry which is preliminary data.</text>
</comment>